<protein>
    <recommendedName>
        <fullName evidence="3">Sulfotransferase</fullName>
    </recommendedName>
</protein>
<dbReference type="InterPro" id="IPR052736">
    <property type="entry name" value="Stf3_sulfotransferase"/>
</dbReference>
<name>A0A4P5ZQB3_PLAAG</name>
<dbReference type="AlphaFoldDB" id="A0A4P5ZQB3"/>
<organism evidence="1 2">
    <name type="scientific">Planktothrix agardhii CCAP 1459/11A</name>
    <dbReference type="NCBI Taxonomy" id="282420"/>
    <lineage>
        <taxon>Bacteria</taxon>
        <taxon>Bacillati</taxon>
        <taxon>Cyanobacteriota</taxon>
        <taxon>Cyanophyceae</taxon>
        <taxon>Oscillatoriophycideae</taxon>
        <taxon>Oscillatoriales</taxon>
        <taxon>Microcoleaceae</taxon>
        <taxon>Planktothrix</taxon>
    </lineage>
</organism>
<dbReference type="Gene3D" id="3.40.50.300">
    <property type="entry name" value="P-loop containing nucleotide triphosphate hydrolases"/>
    <property type="match status" value="1"/>
</dbReference>
<evidence type="ECO:0008006" key="3">
    <source>
        <dbReference type="Google" id="ProtNLM"/>
    </source>
</evidence>
<dbReference type="InterPro" id="IPR027417">
    <property type="entry name" value="P-loop_NTPase"/>
</dbReference>
<dbReference type="RefSeq" id="WP_141295584.1">
    <property type="nucleotide sequence ID" value="NZ_BJCD01000061.1"/>
</dbReference>
<dbReference type="Pfam" id="PF13469">
    <property type="entry name" value="Sulfotransfer_3"/>
    <property type="match status" value="1"/>
</dbReference>
<dbReference type="Proteomes" id="UP000299794">
    <property type="component" value="Unassembled WGS sequence"/>
</dbReference>
<gene>
    <name evidence="1" type="ORF">PA905_39820</name>
</gene>
<comment type="caution">
    <text evidence="1">The sequence shown here is derived from an EMBL/GenBank/DDBJ whole genome shotgun (WGS) entry which is preliminary data.</text>
</comment>
<dbReference type="EMBL" id="BJCD01000061">
    <property type="protein sequence ID" value="GDZ95552.1"/>
    <property type="molecule type" value="Genomic_DNA"/>
</dbReference>
<proteinExistence type="predicted"/>
<dbReference type="PANTHER" id="PTHR36451:SF1">
    <property type="entry name" value="OMEGA-HYDROXY-BETA-DIHYDROMENAQUINONE-9 SULFOTRANSFERASE STF3"/>
    <property type="match status" value="1"/>
</dbReference>
<dbReference type="PANTHER" id="PTHR36451">
    <property type="entry name" value="PAPS-DEPENDENT SULFOTRANSFERASE STF3"/>
    <property type="match status" value="1"/>
</dbReference>
<evidence type="ECO:0000313" key="1">
    <source>
        <dbReference type="EMBL" id="GDZ95552.1"/>
    </source>
</evidence>
<reference evidence="2" key="1">
    <citation type="submission" date="2019-02" db="EMBL/GenBank/DDBJ databases">
        <title>Draft genome sequence of Planktothrix agardhii NIES-905.</title>
        <authorList>
            <person name="Yamaguchi H."/>
            <person name="Suzuki S."/>
            <person name="Kawachi M."/>
        </authorList>
    </citation>
    <scope>NUCLEOTIDE SEQUENCE [LARGE SCALE GENOMIC DNA]</scope>
    <source>
        <strain evidence="2">CCAP 1459/11A</strain>
    </source>
</reference>
<sequence length="405" mass="48020">MLVSIISLVFTAVLLVLIGAVFLTPFPHWPTYFKIWHHIFFDPEPSIGFKDRRKQAFYLLNYAIKLPFIALCWCLDDLLFPQYRQQVIRTPVFVVAQPRSATTFLHRTLSSDEKTFFGIRLLEWRYPSILLQKLFQKTGFLERMSQVNYWGNSDQAKFAEKMHYSYLNDYEDDGFLFEECFFYQFYVINRFPYPKLLDSLNNFNQLPQKTQEKMLRTQYQVIQKVLYLRGGNLIYISKDNECYQRLEMMRSLYPDALFITITRPSERFMNSYITLINQSAYCKSGVNVSQIPDWESMQRSVRVEAANQTIQFFHSLPEKQKLCFSFDRLTQNIKDSMELVHRHLGISLTPEQIEYLENLDTQQNLRDAGYKTGSEQFQEFEIFDRFAAEVDKNHAALLQLGNLIK</sequence>
<evidence type="ECO:0000313" key="2">
    <source>
        <dbReference type="Proteomes" id="UP000299794"/>
    </source>
</evidence>
<dbReference type="SUPFAM" id="SSF52540">
    <property type="entry name" value="P-loop containing nucleoside triphosphate hydrolases"/>
    <property type="match status" value="1"/>
</dbReference>
<accession>A0A4P5ZQB3</accession>